<name>A0A517N1Y9_9BACT</name>
<dbReference type="SMART" id="SM00448">
    <property type="entry name" value="REC"/>
    <property type="match status" value="1"/>
</dbReference>
<dbReference type="PROSITE" id="PS50043">
    <property type="entry name" value="HTH_LUXR_2"/>
    <property type="match status" value="1"/>
</dbReference>
<evidence type="ECO:0000313" key="7">
    <source>
        <dbReference type="EMBL" id="QDT01156.1"/>
    </source>
</evidence>
<dbReference type="EMBL" id="CP036263">
    <property type="protein sequence ID" value="QDT01156.1"/>
    <property type="molecule type" value="Genomic_DNA"/>
</dbReference>
<dbReference type="PANTHER" id="PTHR44688">
    <property type="entry name" value="DNA-BINDING TRANSCRIPTIONAL ACTIVATOR DEVR_DOSR"/>
    <property type="match status" value="1"/>
</dbReference>
<dbReference type="SUPFAM" id="SSF52172">
    <property type="entry name" value="CheY-like"/>
    <property type="match status" value="1"/>
</dbReference>
<dbReference type="GO" id="GO:0000160">
    <property type="term" value="P:phosphorelay signal transduction system"/>
    <property type="evidence" value="ECO:0007669"/>
    <property type="project" value="InterPro"/>
</dbReference>
<dbReference type="SUPFAM" id="SSF46894">
    <property type="entry name" value="C-terminal effector domain of the bipartite response regulators"/>
    <property type="match status" value="1"/>
</dbReference>
<protein>
    <submittedName>
        <fullName evidence="7">Transcriptional regulatory protein FixJ</fullName>
    </submittedName>
</protein>
<evidence type="ECO:0000259" key="6">
    <source>
        <dbReference type="PROSITE" id="PS50110"/>
    </source>
</evidence>
<dbReference type="InterPro" id="IPR000792">
    <property type="entry name" value="Tscrpt_reg_LuxR_C"/>
</dbReference>
<dbReference type="InterPro" id="IPR001789">
    <property type="entry name" value="Sig_transdc_resp-reg_receiver"/>
</dbReference>
<dbReference type="InterPro" id="IPR011006">
    <property type="entry name" value="CheY-like_superfamily"/>
</dbReference>
<keyword evidence="4" id="KW-0597">Phosphoprotein</keyword>
<accession>A0A517N1Y9</accession>
<sequence>MRILKVSEQRGIIYVVDDDEQIRKGASVLLETLDADLVAFDSAESFLEAYDGRRPACLVTDLCMLGMSGTELQEHLHSLGIKMSVVVITAHASTASTVRAMKNGAFTLLEKPCDPNALWTAARNGLEIDKDTYEQELSCMSVRERLDSLTNKEQAVLECIVVGDANKVIARKMDVSIRTVENHRSRVFSKMKADSVAELVRMSLMVEQEGS</sequence>
<dbReference type="KEGG" id="amob:HG15A2_44980"/>
<dbReference type="GO" id="GO:0003677">
    <property type="term" value="F:DNA binding"/>
    <property type="evidence" value="ECO:0007669"/>
    <property type="project" value="UniProtKB-KW"/>
</dbReference>
<reference evidence="7 8" key="1">
    <citation type="submission" date="2019-02" db="EMBL/GenBank/DDBJ databases">
        <title>Deep-cultivation of Planctomycetes and their phenomic and genomic characterization uncovers novel biology.</title>
        <authorList>
            <person name="Wiegand S."/>
            <person name="Jogler M."/>
            <person name="Boedeker C."/>
            <person name="Pinto D."/>
            <person name="Vollmers J."/>
            <person name="Rivas-Marin E."/>
            <person name="Kohn T."/>
            <person name="Peeters S.H."/>
            <person name="Heuer A."/>
            <person name="Rast P."/>
            <person name="Oberbeckmann S."/>
            <person name="Bunk B."/>
            <person name="Jeske O."/>
            <person name="Meyerdierks A."/>
            <person name="Storesund J.E."/>
            <person name="Kallscheuer N."/>
            <person name="Luecker S."/>
            <person name="Lage O.M."/>
            <person name="Pohl T."/>
            <person name="Merkel B.J."/>
            <person name="Hornburger P."/>
            <person name="Mueller R.-W."/>
            <person name="Bruemmer F."/>
            <person name="Labrenz M."/>
            <person name="Spormann A.M."/>
            <person name="Op den Camp H."/>
            <person name="Overmann J."/>
            <person name="Amann R."/>
            <person name="Jetten M.S.M."/>
            <person name="Mascher T."/>
            <person name="Medema M.H."/>
            <person name="Devos D.P."/>
            <person name="Kaster A.-K."/>
            <person name="Ovreas L."/>
            <person name="Rohde M."/>
            <person name="Galperin M.Y."/>
            <person name="Jogler C."/>
        </authorList>
    </citation>
    <scope>NUCLEOTIDE SEQUENCE [LARGE SCALE GENOMIC DNA]</scope>
    <source>
        <strain evidence="7 8">HG15A2</strain>
    </source>
</reference>
<dbReference type="Gene3D" id="3.40.50.2300">
    <property type="match status" value="1"/>
</dbReference>
<evidence type="ECO:0000313" key="8">
    <source>
        <dbReference type="Proteomes" id="UP000319852"/>
    </source>
</evidence>
<evidence type="ECO:0000256" key="4">
    <source>
        <dbReference type="PROSITE-ProRule" id="PRU00169"/>
    </source>
</evidence>
<dbReference type="OrthoDB" id="271936at2"/>
<dbReference type="PROSITE" id="PS50110">
    <property type="entry name" value="RESPONSE_REGULATORY"/>
    <property type="match status" value="1"/>
</dbReference>
<keyword evidence="2" id="KW-0238">DNA-binding</keyword>
<evidence type="ECO:0000256" key="3">
    <source>
        <dbReference type="ARBA" id="ARBA00023163"/>
    </source>
</evidence>
<organism evidence="7 8">
    <name type="scientific">Adhaeretor mobilis</name>
    <dbReference type="NCBI Taxonomy" id="1930276"/>
    <lineage>
        <taxon>Bacteria</taxon>
        <taxon>Pseudomonadati</taxon>
        <taxon>Planctomycetota</taxon>
        <taxon>Planctomycetia</taxon>
        <taxon>Pirellulales</taxon>
        <taxon>Lacipirellulaceae</taxon>
        <taxon>Adhaeretor</taxon>
    </lineage>
</organism>
<dbReference type="PROSITE" id="PS00622">
    <property type="entry name" value="HTH_LUXR_1"/>
    <property type="match status" value="1"/>
</dbReference>
<dbReference type="PRINTS" id="PR00038">
    <property type="entry name" value="HTHLUXR"/>
</dbReference>
<feature type="modified residue" description="4-aspartylphosphate" evidence="4">
    <location>
        <position position="61"/>
    </location>
</feature>
<feature type="domain" description="Response regulatory" evidence="6">
    <location>
        <begin position="12"/>
        <end position="126"/>
    </location>
</feature>
<keyword evidence="8" id="KW-1185">Reference proteome</keyword>
<dbReference type="AlphaFoldDB" id="A0A517N1Y9"/>
<dbReference type="Gene3D" id="1.10.10.10">
    <property type="entry name" value="Winged helix-like DNA-binding domain superfamily/Winged helix DNA-binding domain"/>
    <property type="match status" value="1"/>
</dbReference>
<proteinExistence type="predicted"/>
<gene>
    <name evidence="7" type="primary">fixJ</name>
    <name evidence="7" type="ORF">HG15A2_44980</name>
</gene>
<dbReference type="InterPro" id="IPR016032">
    <property type="entry name" value="Sig_transdc_resp-reg_C-effctor"/>
</dbReference>
<keyword evidence="3" id="KW-0804">Transcription</keyword>
<dbReference type="GO" id="GO:0006355">
    <property type="term" value="P:regulation of DNA-templated transcription"/>
    <property type="evidence" value="ECO:0007669"/>
    <property type="project" value="InterPro"/>
</dbReference>
<evidence type="ECO:0000256" key="2">
    <source>
        <dbReference type="ARBA" id="ARBA00023125"/>
    </source>
</evidence>
<feature type="domain" description="HTH luxR-type" evidence="5">
    <location>
        <begin position="142"/>
        <end position="207"/>
    </location>
</feature>
<dbReference type="Proteomes" id="UP000319852">
    <property type="component" value="Chromosome"/>
</dbReference>
<keyword evidence="1" id="KW-0805">Transcription regulation</keyword>
<dbReference type="InterPro" id="IPR036388">
    <property type="entry name" value="WH-like_DNA-bd_sf"/>
</dbReference>
<dbReference type="PANTHER" id="PTHR44688:SF16">
    <property type="entry name" value="DNA-BINDING TRANSCRIPTIONAL ACTIVATOR DEVR_DOSR"/>
    <property type="match status" value="1"/>
</dbReference>
<dbReference type="SMART" id="SM00421">
    <property type="entry name" value="HTH_LUXR"/>
    <property type="match status" value="1"/>
</dbReference>
<dbReference type="Pfam" id="PF00196">
    <property type="entry name" value="GerE"/>
    <property type="match status" value="1"/>
</dbReference>
<evidence type="ECO:0000256" key="1">
    <source>
        <dbReference type="ARBA" id="ARBA00023015"/>
    </source>
</evidence>
<dbReference type="Pfam" id="PF00072">
    <property type="entry name" value="Response_reg"/>
    <property type="match status" value="1"/>
</dbReference>
<dbReference type="CDD" id="cd06170">
    <property type="entry name" value="LuxR_C_like"/>
    <property type="match status" value="1"/>
</dbReference>
<evidence type="ECO:0000259" key="5">
    <source>
        <dbReference type="PROSITE" id="PS50043"/>
    </source>
</evidence>